<dbReference type="PANTHER" id="PTHR10751">
    <property type="entry name" value="GUANYLATE BINDING PROTEIN"/>
    <property type="match status" value="1"/>
</dbReference>
<dbReference type="Proteomes" id="UP000711488">
    <property type="component" value="Unassembled WGS sequence"/>
</dbReference>
<evidence type="ECO:0000313" key="2">
    <source>
        <dbReference type="EMBL" id="KAA0201555.1"/>
    </source>
</evidence>
<accession>A0A6A0H976</accession>
<proteinExistence type="predicted"/>
<comment type="caution">
    <text evidence="2">The sequence shown here is derived from an EMBL/GenBank/DDBJ whole genome shotgun (WGS) entry which is preliminary data.</text>
</comment>
<organism evidence="2">
    <name type="scientific">Hyalella azteca</name>
    <name type="common">Amphipod</name>
    <dbReference type="NCBI Taxonomy" id="294128"/>
    <lineage>
        <taxon>Eukaryota</taxon>
        <taxon>Metazoa</taxon>
        <taxon>Ecdysozoa</taxon>
        <taxon>Arthropoda</taxon>
        <taxon>Crustacea</taxon>
        <taxon>Multicrustacea</taxon>
        <taxon>Malacostraca</taxon>
        <taxon>Eumalacostraca</taxon>
        <taxon>Peracarida</taxon>
        <taxon>Amphipoda</taxon>
        <taxon>Senticaudata</taxon>
        <taxon>Talitrida</taxon>
        <taxon>Talitroidea</taxon>
        <taxon>Hyalellidae</taxon>
        <taxon>Hyalella</taxon>
    </lineage>
</organism>
<dbReference type="EMBL" id="JQDR03005386">
    <property type="protein sequence ID" value="KAA0201555.1"/>
    <property type="molecule type" value="Genomic_DNA"/>
</dbReference>
<protein>
    <recommendedName>
        <fullName evidence="1">Guanylate-binding protein N-terminal domain-containing protein</fullName>
    </recommendedName>
</protein>
<dbReference type="Pfam" id="PF02263">
    <property type="entry name" value="GBP"/>
    <property type="match status" value="1"/>
</dbReference>
<evidence type="ECO:0000259" key="1">
    <source>
        <dbReference type="Pfam" id="PF02263"/>
    </source>
</evidence>
<dbReference type="AlphaFoldDB" id="A0A6A0H976"/>
<dbReference type="InterPro" id="IPR027417">
    <property type="entry name" value="P-loop_NTPase"/>
</dbReference>
<reference evidence="2" key="3">
    <citation type="submission" date="2019-06" db="EMBL/GenBank/DDBJ databases">
        <authorList>
            <person name="Poynton C."/>
            <person name="Hasenbein S."/>
            <person name="Benoit J.B."/>
            <person name="Sepulveda M.S."/>
            <person name="Poelchau M.F."/>
            <person name="Murali S.C."/>
            <person name="Chen S."/>
            <person name="Glastad K.M."/>
            <person name="Werren J.H."/>
            <person name="Vineis J.H."/>
            <person name="Bowen J.L."/>
            <person name="Friedrich M."/>
            <person name="Jones J."/>
            <person name="Robertson H.M."/>
            <person name="Feyereisen R."/>
            <person name="Mechler-Hickson A."/>
            <person name="Mathers N."/>
            <person name="Lee C.E."/>
            <person name="Colbourne J.K."/>
            <person name="Biales A."/>
            <person name="Johnston J.S."/>
            <person name="Wellborn G.A."/>
            <person name="Rosendale A.J."/>
            <person name="Cridge A.G."/>
            <person name="Munoz-Torres M.C."/>
            <person name="Bain P.A."/>
            <person name="Manny A.R."/>
            <person name="Major K.M."/>
            <person name="Lambert F.N."/>
            <person name="Vulpe C.D."/>
            <person name="Tuck P."/>
            <person name="Blalock B.J."/>
            <person name="Lin Y.-Y."/>
            <person name="Smith M.E."/>
            <person name="Ochoa-Acuna H."/>
            <person name="Chen M.-J.M."/>
            <person name="Childers C.P."/>
            <person name="Qu J."/>
            <person name="Dugan S."/>
            <person name="Lee S.L."/>
            <person name="Chao H."/>
            <person name="Dinh H."/>
            <person name="Han Y."/>
            <person name="Doddapaneni H."/>
            <person name="Worley K.C."/>
            <person name="Muzny D.M."/>
            <person name="Gibbs R.A."/>
            <person name="Richards S."/>
        </authorList>
    </citation>
    <scope>NUCLEOTIDE SEQUENCE</scope>
    <source>
        <strain evidence="2">HAZT.00-mixed</strain>
        <tissue evidence="2">Whole organism</tissue>
    </source>
</reference>
<dbReference type="InterPro" id="IPR015894">
    <property type="entry name" value="Guanylate-bd_N"/>
</dbReference>
<gene>
    <name evidence="2" type="ORF">HAZT_HAZT010980</name>
</gene>
<reference evidence="2" key="1">
    <citation type="submission" date="2014-08" db="EMBL/GenBank/DDBJ databases">
        <authorList>
            <person name="Murali S."/>
            <person name="Richards S."/>
            <person name="Bandaranaike D."/>
            <person name="Bellair M."/>
            <person name="Blankenburg K."/>
            <person name="Chao H."/>
            <person name="Dinh H."/>
            <person name="Doddapaneni H."/>
            <person name="Dugan-Rocha S."/>
            <person name="Elkadiri S."/>
            <person name="Gnanaolivu R."/>
            <person name="Hughes D."/>
            <person name="Lee S."/>
            <person name="Li M."/>
            <person name="Ming W."/>
            <person name="Munidasa M."/>
            <person name="Muniz J."/>
            <person name="Nguyen L."/>
            <person name="Osuji N."/>
            <person name="Pu L.-L."/>
            <person name="Puazo M."/>
            <person name="Skinner E."/>
            <person name="Qu C."/>
            <person name="Quiroz J."/>
            <person name="Raj R."/>
            <person name="Weissenberger G."/>
            <person name="Xin Y."/>
            <person name="Zou X."/>
            <person name="Han Y."/>
            <person name="Worley K."/>
            <person name="Muzny D."/>
            <person name="Gibbs R."/>
        </authorList>
    </citation>
    <scope>NUCLEOTIDE SEQUENCE</scope>
    <source>
        <strain evidence="2">HAZT.00-mixed</strain>
        <tissue evidence="2">Whole organism</tissue>
    </source>
</reference>
<reference evidence="2" key="2">
    <citation type="journal article" date="2018" name="Environ. Sci. Technol.">
        <title>The Toxicogenome of Hyalella azteca: A Model for Sediment Ecotoxicology and Evolutionary Toxicology.</title>
        <authorList>
            <person name="Poynton H.C."/>
            <person name="Hasenbein S."/>
            <person name="Benoit J.B."/>
            <person name="Sepulveda M.S."/>
            <person name="Poelchau M.F."/>
            <person name="Hughes D.S.T."/>
            <person name="Murali S.C."/>
            <person name="Chen S."/>
            <person name="Glastad K.M."/>
            <person name="Goodisman M.A.D."/>
            <person name="Werren J.H."/>
            <person name="Vineis J.H."/>
            <person name="Bowen J.L."/>
            <person name="Friedrich M."/>
            <person name="Jones J."/>
            <person name="Robertson H.M."/>
            <person name="Feyereisen R."/>
            <person name="Mechler-Hickson A."/>
            <person name="Mathers N."/>
            <person name="Lee C.E."/>
            <person name="Colbourne J.K."/>
            <person name="Biales A."/>
            <person name="Johnston J.S."/>
            <person name="Wellborn G.A."/>
            <person name="Rosendale A.J."/>
            <person name="Cridge A.G."/>
            <person name="Munoz-Torres M.C."/>
            <person name="Bain P.A."/>
            <person name="Manny A.R."/>
            <person name="Major K.M."/>
            <person name="Lambert F.N."/>
            <person name="Vulpe C.D."/>
            <person name="Tuck P."/>
            <person name="Blalock B.J."/>
            <person name="Lin Y.Y."/>
            <person name="Smith M.E."/>
            <person name="Ochoa-Acuna H."/>
            <person name="Chen M.M."/>
            <person name="Childers C.P."/>
            <person name="Qu J."/>
            <person name="Dugan S."/>
            <person name="Lee S.L."/>
            <person name="Chao H."/>
            <person name="Dinh H."/>
            <person name="Han Y."/>
            <person name="Doddapaneni H."/>
            <person name="Worley K.C."/>
            <person name="Muzny D.M."/>
            <person name="Gibbs R.A."/>
            <person name="Richards S."/>
        </authorList>
    </citation>
    <scope>NUCLEOTIDE SEQUENCE</scope>
    <source>
        <strain evidence="2">HAZT.00-mixed</strain>
        <tissue evidence="2">Whole organism</tissue>
    </source>
</reference>
<dbReference type="GO" id="GO:0003924">
    <property type="term" value="F:GTPase activity"/>
    <property type="evidence" value="ECO:0007669"/>
    <property type="project" value="InterPro"/>
</dbReference>
<name>A0A6A0H976_HYAAZ</name>
<dbReference type="Gene3D" id="3.40.50.300">
    <property type="entry name" value="P-loop containing nucleotide triphosphate hydrolases"/>
    <property type="match status" value="1"/>
</dbReference>
<sequence length="187" mass="20693">MSKHFVPIVARNDETQEFELQEDALRSVLLSSEVGDKPVCVVAVAGAFKTGKNVLVDFLVQYCNHKGSPNWLDEVPRPPPKWEIDEVPGIYISKQPFLLAKSTGEESMATCSYKLIQLRENSTSLLALALLASSVTVYNLMIDISDKNLEDLHISSRYAVLAGSWNHGRPAFQVRTRLTCSKIVGGD</sequence>
<feature type="domain" description="Guanylate-binding protein N-terminal" evidence="1">
    <location>
        <begin position="16"/>
        <end position="154"/>
    </location>
</feature>
<dbReference type="GO" id="GO:0005525">
    <property type="term" value="F:GTP binding"/>
    <property type="evidence" value="ECO:0007669"/>
    <property type="project" value="InterPro"/>
</dbReference>